<dbReference type="EMBL" id="JACOPN010000001">
    <property type="protein sequence ID" value="MBC5716179.1"/>
    <property type="molecule type" value="Genomic_DNA"/>
</dbReference>
<comment type="caution">
    <text evidence="2">The sequence shown here is derived from an EMBL/GenBank/DDBJ whole genome shotgun (WGS) entry which is preliminary data.</text>
</comment>
<name>A0A8J6IVM9_9FIRM</name>
<organism evidence="2 3">
    <name type="scientific">Flintibacter faecis</name>
    <dbReference type="NCBI Taxonomy" id="2763047"/>
    <lineage>
        <taxon>Bacteria</taxon>
        <taxon>Bacillati</taxon>
        <taxon>Bacillota</taxon>
        <taxon>Clostridia</taxon>
        <taxon>Eubacteriales</taxon>
        <taxon>Flintibacter</taxon>
    </lineage>
</organism>
<feature type="region of interest" description="Disordered" evidence="1">
    <location>
        <begin position="28"/>
        <end position="57"/>
    </location>
</feature>
<feature type="compositionally biased region" description="Low complexity" evidence="1">
    <location>
        <begin position="28"/>
        <end position="41"/>
    </location>
</feature>
<reference evidence="2" key="1">
    <citation type="submission" date="2020-08" db="EMBL/GenBank/DDBJ databases">
        <title>Genome public.</title>
        <authorList>
            <person name="Liu C."/>
            <person name="Sun Q."/>
        </authorList>
    </citation>
    <scope>NUCLEOTIDE SEQUENCE</scope>
    <source>
        <strain evidence="2">BX5</strain>
    </source>
</reference>
<gene>
    <name evidence="2" type="ORF">H8S55_02385</name>
</gene>
<feature type="compositionally biased region" description="Basic and acidic residues" evidence="1">
    <location>
        <begin position="154"/>
        <end position="163"/>
    </location>
</feature>
<accession>A0A8J6IVM9</accession>
<proteinExistence type="predicted"/>
<dbReference type="Proteomes" id="UP000602260">
    <property type="component" value="Unassembled WGS sequence"/>
</dbReference>
<protein>
    <submittedName>
        <fullName evidence="2">Uncharacterized protein</fullName>
    </submittedName>
</protein>
<dbReference type="RefSeq" id="WP_186877647.1">
    <property type="nucleotide sequence ID" value="NZ_JACOPN010000001.1"/>
</dbReference>
<evidence type="ECO:0000313" key="2">
    <source>
        <dbReference type="EMBL" id="MBC5716179.1"/>
    </source>
</evidence>
<evidence type="ECO:0000313" key="3">
    <source>
        <dbReference type="Proteomes" id="UP000602260"/>
    </source>
</evidence>
<evidence type="ECO:0000256" key="1">
    <source>
        <dbReference type="SAM" id="MobiDB-lite"/>
    </source>
</evidence>
<keyword evidence="3" id="KW-1185">Reference proteome</keyword>
<feature type="region of interest" description="Disordered" evidence="1">
    <location>
        <begin position="137"/>
        <end position="163"/>
    </location>
</feature>
<sequence>MIDYLEQESGQADALEEQRRRLAVALTSAAAAGESGGADLSGVGETARTESDGGPWKAAKSELLPAEEAQTAEGTLPLLEETVRLERALDSARGERAELFAARARGESRQAGKAGVFSWGQLEAGSGRNASAFLDGTVPETGRTGAFSSDQDPAAEREQARNLDRIFQRDSRRYDGGFSLY</sequence>
<dbReference type="AlphaFoldDB" id="A0A8J6IVM9"/>